<dbReference type="RefSeq" id="WP_191191311.1">
    <property type="nucleotide sequence ID" value="NZ_JACWMY010000013.1"/>
</dbReference>
<sequence length="207" mass="23643">MAGVNSMLARQNMQFQMQMQMNMNMMRGFYNDSRANIKYTFKVTLKDSTSREVKSIIYLDTVLHKNYLVFENKDLPKKDSLRKQKIYADQTANISRKGFGASYEPYTMVGIANDSCWLFRAIKGNSINVYSFLSESEDGLLDESTLAAIQQNNGPIVKLNEENLKAMLADDPDALKYIKDKKYLKAIKTYNKNFAKLKKAQPPATAN</sequence>
<dbReference type="Proteomes" id="UP000606600">
    <property type="component" value="Unassembled WGS sequence"/>
</dbReference>
<proteinExistence type="predicted"/>
<comment type="caution">
    <text evidence="1">The sequence shown here is derived from an EMBL/GenBank/DDBJ whole genome shotgun (WGS) entry which is preliminary data.</text>
</comment>
<organism evidence="1 2">
    <name type="scientific">Mucilaginibacter pankratovii</name>
    <dbReference type="NCBI Taxonomy" id="2772110"/>
    <lineage>
        <taxon>Bacteria</taxon>
        <taxon>Pseudomonadati</taxon>
        <taxon>Bacteroidota</taxon>
        <taxon>Sphingobacteriia</taxon>
        <taxon>Sphingobacteriales</taxon>
        <taxon>Sphingobacteriaceae</taxon>
        <taxon>Mucilaginibacter</taxon>
    </lineage>
</organism>
<dbReference type="EMBL" id="JACWMY010000013">
    <property type="protein sequence ID" value="MBD1366679.1"/>
    <property type="molecule type" value="Genomic_DNA"/>
</dbReference>
<protein>
    <recommendedName>
        <fullName evidence="3">GLPGLI family protein</fullName>
    </recommendedName>
</protein>
<reference evidence="1 2" key="1">
    <citation type="submission" date="2020-09" db="EMBL/GenBank/DDBJ databases">
        <title>Novel species of Mucilaginibacter isolated from a glacier on the Tibetan Plateau.</title>
        <authorList>
            <person name="Liu Q."/>
            <person name="Xin Y.-H."/>
        </authorList>
    </citation>
    <scope>NUCLEOTIDE SEQUENCE [LARGE SCALE GENOMIC DNA]</scope>
    <source>
        <strain evidence="1 2">ZT4R22</strain>
    </source>
</reference>
<evidence type="ECO:0008006" key="3">
    <source>
        <dbReference type="Google" id="ProtNLM"/>
    </source>
</evidence>
<evidence type="ECO:0000313" key="1">
    <source>
        <dbReference type="EMBL" id="MBD1366679.1"/>
    </source>
</evidence>
<evidence type="ECO:0000313" key="2">
    <source>
        <dbReference type="Proteomes" id="UP000606600"/>
    </source>
</evidence>
<name>A0ABR7WZ08_9SPHI</name>
<gene>
    <name evidence="1" type="ORF">IDJ77_22900</name>
</gene>
<keyword evidence="2" id="KW-1185">Reference proteome</keyword>
<accession>A0ABR7WZ08</accession>